<evidence type="ECO:0000256" key="5">
    <source>
        <dbReference type="ARBA" id="ARBA00022801"/>
    </source>
</evidence>
<dbReference type="InterPro" id="IPR011257">
    <property type="entry name" value="DNA_glycosylase"/>
</dbReference>
<dbReference type="CDD" id="cd00056">
    <property type="entry name" value="ENDO3c"/>
    <property type="match status" value="1"/>
</dbReference>
<feature type="domain" description="HhH-GPD" evidence="11">
    <location>
        <begin position="39"/>
        <end position="187"/>
    </location>
</feature>
<keyword evidence="8 10" id="KW-0234">DNA repair</keyword>
<dbReference type="RefSeq" id="WP_101660279.1">
    <property type="nucleotide sequence ID" value="NZ_PKGZ01000003.1"/>
</dbReference>
<comment type="function">
    <text evidence="10">DNA repair enzyme that has both DNA N-glycosylase activity and AP-lyase activity. The DNA N-glycosylase activity releases various damaged pyrimidines from DNA by cleaving the N-glycosidic bond, leaving an AP (apurinic/apyrimidinic) site. The AP-lyase activity cleaves the phosphodiester bond 3' to the AP site by a beta-elimination, leaving a 3'-terminal unsaturated sugar and a product with a terminal 5'-phosphate.</text>
</comment>
<dbReference type="FunFam" id="1.10.340.30:FF:000001">
    <property type="entry name" value="Endonuclease III"/>
    <property type="match status" value="1"/>
</dbReference>
<evidence type="ECO:0000256" key="1">
    <source>
        <dbReference type="ARBA" id="ARBA00008343"/>
    </source>
</evidence>
<evidence type="ECO:0000259" key="11">
    <source>
        <dbReference type="SMART" id="SM00478"/>
    </source>
</evidence>
<keyword evidence="9 10" id="KW-0326">Glycosidase</keyword>
<dbReference type="GO" id="GO:0046872">
    <property type="term" value="F:metal ion binding"/>
    <property type="evidence" value="ECO:0007669"/>
    <property type="project" value="UniProtKB-KW"/>
</dbReference>
<dbReference type="InterPro" id="IPR005759">
    <property type="entry name" value="Nth"/>
</dbReference>
<dbReference type="NCBIfam" id="TIGR01083">
    <property type="entry name" value="nth"/>
    <property type="match status" value="1"/>
</dbReference>
<dbReference type="InterPro" id="IPR023170">
    <property type="entry name" value="HhH_base_excis_C"/>
</dbReference>
<evidence type="ECO:0000256" key="7">
    <source>
        <dbReference type="ARBA" id="ARBA00023014"/>
    </source>
</evidence>
<keyword evidence="4 10" id="KW-0227">DNA damage</keyword>
<protein>
    <recommendedName>
        <fullName evidence="10">Endonuclease III</fullName>
        <ecNumber evidence="10">4.2.99.18</ecNumber>
    </recommendedName>
    <alternativeName>
        <fullName evidence="10">DNA-(apurinic or apyrimidinic site) lyase</fullName>
    </alternativeName>
</protein>
<evidence type="ECO:0000256" key="10">
    <source>
        <dbReference type="HAMAP-Rule" id="MF_00942"/>
    </source>
</evidence>
<dbReference type="Gene3D" id="1.10.1670.10">
    <property type="entry name" value="Helix-hairpin-Helix base-excision DNA repair enzymes (C-terminal)"/>
    <property type="match status" value="1"/>
</dbReference>
<organism evidence="12 13">
    <name type="scientific">Aerococcus christensenii</name>
    <dbReference type="NCBI Taxonomy" id="87541"/>
    <lineage>
        <taxon>Bacteria</taxon>
        <taxon>Bacillati</taxon>
        <taxon>Bacillota</taxon>
        <taxon>Bacilli</taxon>
        <taxon>Lactobacillales</taxon>
        <taxon>Aerococcaceae</taxon>
        <taxon>Aerococcus</taxon>
    </lineage>
</organism>
<comment type="similarity">
    <text evidence="1 10">Belongs to the Nth/MutY family.</text>
</comment>
<evidence type="ECO:0000256" key="9">
    <source>
        <dbReference type="ARBA" id="ARBA00023295"/>
    </source>
</evidence>
<dbReference type="SMART" id="SM00478">
    <property type="entry name" value="ENDO3c"/>
    <property type="match status" value="1"/>
</dbReference>
<dbReference type="PANTHER" id="PTHR10359">
    <property type="entry name" value="A/G-SPECIFIC ADENINE GLYCOSYLASE/ENDONUCLEASE III"/>
    <property type="match status" value="1"/>
</dbReference>
<dbReference type="GO" id="GO:0006285">
    <property type="term" value="P:base-excision repair, AP site formation"/>
    <property type="evidence" value="ECO:0007669"/>
    <property type="project" value="TreeGrafter"/>
</dbReference>
<dbReference type="Pfam" id="PF00730">
    <property type="entry name" value="HhH-GPD"/>
    <property type="match status" value="1"/>
</dbReference>
<comment type="cofactor">
    <cofactor evidence="10">
        <name>[4Fe-4S] cluster</name>
        <dbReference type="ChEBI" id="CHEBI:49883"/>
    </cofactor>
    <text evidence="10">Binds 1 [4Fe-4S] cluster.</text>
</comment>
<dbReference type="GO" id="GO:0019104">
    <property type="term" value="F:DNA N-glycosylase activity"/>
    <property type="evidence" value="ECO:0007669"/>
    <property type="project" value="UniProtKB-UniRule"/>
</dbReference>
<dbReference type="Proteomes" id="UP000234775">
    <property type="component" value="Unassembled WGS sequence"/>
</dbReference>
<comment type="caution">
    <text evidence="10">Lacks conserved residue(s) required for the propagation of feature annotation.</text>
</comment>
<evidence type="ECO:0000313" key="12">
    <source>
        <dbReference type="EMBL" id="PKY91430.1"/>
    </source>
</evidence>
<keyword evidence="12" id="KW-0255">Endonuclease</keyword>
<dbReference type="InterPro" id="IPR000445">
    <property type="entry name" value="HhH_motif"/>
</dbReference>
<name>A0A2I1K718_9LACT</name>
<dbReference type="PIRSF" id="PIRSF001435">
    <property type="entry name" value="Nth"/>
    <property type="match status" value="1"/>
</dbReference>
<dbReference type="InterPro" id="IPR003265">
    <property type="entry name" value="HhH-GPD_domain"/>
</dbReference>
<evidence type="ECO:0000256" key="6">
    <source>
        <dbReference type="ARBA" id="ARBA00023004"/>
    </source>
</evidence>
<keyword evidence="6" id="KW-0408">Iron</keyword>
<evidence type="ECO:0000256" key="3">
    <source>
        <dbReference type="ARBA" id="ARBA00022723"/>
    </source>
</evidence>
<dbReference type="EC" id="4.2.99.18" evidence="10"/>
<keyword evidence="10" id="KW-0238">DNA-binding</keyword>
<comment type="caution">
    <text evidence="12">The sequence shown here is derived from an EMBL/GenBank/DDBJ whole genome shotgun (WGS) entry which is preliminary data.</text>
</comment>
<comment type="catalytic activity">
    <reaction evidence="10">
        <text>2'-deoxyribonucleotide-(2'-deoxyribose 5'-phosphate)-2'-deoxyribonucleotide-DNA = a 3'-end 2'-deoxyribonucleotide-(2,3-dehydro-2,3-deoxyribose 5'-phosphate)-DNA + a 5'-end 5'-phospho-2'-deoxyribonucleoside-DNA + H(+)</text>
        <dbReference type="Rhea" id="RHEA:66592"/>
        <dbReference type="Rhea" id="RHEA-COMP:13180"/>
        <dbReference type="Rhea" id="RHEA-COMP:16897"/>
        <dbReference type="Rhea" id="RHEA-COMP:17067"/>
        <dbReference type="ChEBI" id="CHEBI:15378"/>
        <dbReference type="ChEBI" id="CHEBI:136412"/>
        <dbReference type="ChEBI" id="CHEBI:157695"/>
        <dbReference type="ChEBI" id="CHEBI:167181"/>
        <dbReference type="EC" id="4.2.99.18"/>
    </reaction>
</comment>
<keyword evidence="12" id="KW-0540">Nuclease</keyword>
<keyword evidence="3" id="KW-0479">Metal-binding</keyword>
<evidence type="ECO:0000256" key="8">
    <source>
        <dbReference type="ARBA" id="ARBA00023204"/>
    </source>
</evidence>
<dbReference type="Gene3D" id="1.10.340.30">
    <property type="entry name" value="Hypothetical protein, domain 2"/>
    <property type="match status" value="1"/>
</dbReference>
<dbReference type="GO" id="GO:0051539">
    <property type="term" value="F:4 iron, 4 sulfur cluster binding"/>
    <property type="evidence" value="ECO:0007669"/>
    <property type="project" value="UniProtKB-KW"/>
</dbReference>
<keyword evidence="10" id="KW-0456">Lyase</keyword>
<proteinExistence type="inferred from homology"/>
<dbReference type="SUPFAM" id="SSF48150">
    <property type="entry name" value="DNA-glycosylase"/>
    <property type="match status" value="1"/>
</dbReference>
<keyword evidence="2" id="KW-0004">4Fe-4S</keyword>
<evidence type="ECO:0000256" key="4">
    <source>
        <dbReference type="ARBA" id="ARBA00022763"/>
    </source>
</evidence>
<dbReference type="HAMAP" id="MF_00942">
    <property type="entry name" value="Nth"/>
    <property type="match status" value="1"/>
</dbReference>
<sequence>MLSDACCLHVLKTIMSLYPNAGPTLNFQNSFELLVAVVLSAQTTDKQVNKVTPGLFQAFPTPKALAKGTPLEIETYINQIGLYHNKARYLHALGKSLHEDFHDQVPKTRHQLMQLAGVGRKTANVVLSVAFNQPTLGVDTHITRIAKHHQLVQPDATVRQIEDRLISVLPPEDIFHVHHALIAFGREICTPKHPKCTNYPELYSCQEIRKDNLHG</sequence>
<keyword evidence="7" id="KW-0411">Iron-sulfur</keyword>
<dbReference type="AlphaFoldDB" id="A0A2I1K718"/>
<dbReference type="GO" id="GO:0003677">
    <property type="term" value="F:DNA binding"/>
    <property type="evidence" value="ECO:0007669"/>
    <property type="project" value="UniProtKB-UniRule"/>
</dbReference>
<accession>A0A2I1K718</accession>
<keyword evidence="13" id="KW-1185">Reference proteome</keyword>
<dbReference type="GO" id="GO:0140078">
    <property type="term" value="F:class I DNA-(apurinic or apyrimidinic site) endonuclease activity"/>
    <property type="evidence" value="ECO:0007669"/>
    <property type="project" value="UniProtKB-EC"/>
</dbReference>
<gene>
    <name evidence="10 12" type="primary">nth</name>
    <name evidence="12" type="ORF">CYJ27_05025</name>
</gene>
<keyword evidence="5 10" id="KW-0378">Hydrolase</keyword>
<dbReference type="EMBL" id="PKGZ01000003">
    <property type="protein sequence ID" value="PKY91430.1"/>
    <property type="molecule type" value="Genomic_DNA"/>
</dbReference>
<evidence type="ECO:0000256" key="2">
    <source>
        <dbReference type="ARBA" id="ARBA00022485"/>
    </source>
</evidence>
<reference evidence="12 13" key="1">
    <citation type="submission" date="2017-12" db="EMBL/GenBank/DDBJ databases">
        <title>Phylogenetic diversity of female urinary microbiome.</title>
        <authorList>
            <person name="Thomas-White K."/>
            <person name="Wolfe A.J."/>
        </authorList>
    </citation>
    <scope>NUCLEOTIDE SEQUENCE [LARGE SCALE GENOMIC DNA]</scope>
    <source>
        <strain evidence="12 13">UMB0844</strain>
    </source>
</reference>
<evidence type="ECO:0000313" key="13">
    <source>
        <dbReference type="Proteomes" id="UP000234775"/>
    </source>
</evidence>
<dbReference type="PANTHER" id="PTHR10359:SF18">
    <property type="entry name" value="ENDONUCLEASE III"/>
    <property type="match status" value="1"/>
</dbReference>
<dbReference type="Pfam" id="PF00633">
    <property type="entry name" value="HHH"/>
    <property type="match status" value="1"/>
</dbReference>